<evidence type="ECO:0000256" key="1">
    <source>
        <dbReference type="SAM" id="Phobius"/>
    </source>
</evidence>
<dbReference type="PANTHER" id="PTHR10151">
    <property type="entry name" value="ECTONUCLEOTIDE PYROPHOSPHATASE/PHOSPHODIESTERASE"/>
    <property type="match status" value="1"/>
</dbReference>
<reference evidence="2 3" key="1">
    <citation type="journal article" date="2021" name="DNA Res.">
        <title>Genome analysis of Candida subhashii reveals its hybrid nature and dual mitochondrial genome conformations.</title>
        <authorList>
            <person name="Mixao V."/>
            <person name="Hegedusova E."/>
            <person name="Saus E."/>
            <person name="Pryszcz L.P."/>
            <person name="Cillingova A."/>
            <person name="Nosek J."/>
            <person name="Gabaldon T."/>
        </authorList>
    </citation>
    <scope>NUCLEOTIDE SEQUENCE [LARGE SCALE GENOMIC DNA]</scope>
    <source>
        <strain evidence="2 3">CBS 10753</strain>
    </source>
</reference>
<dbReference type="OrthoDB" id="415411at2759"/>
<dbReference type="CDD" id="cd16018">
    <property type="entry name" value="Enpp"/>
    <property type="match status" value="1"/>
</dbReference>
<dbReference type="Proteomes" id="UP000694255">
    <property type="component" value="Unassembled WGS sequence"/>
</dbReference>
<keyword evidence="1" id="KW-0472">Membrane</keyword>
<keyword evidence="1" id="KW-0812">Transmembrane</keyword>
<evidence type="ECO:0000313" key="3">
    <source>
        <dbReference type="Proteomes" id="UP000694255"/>
    </source>
</evidence>
<dbReference type="PANTHER" id="PTHR10151:SF120">
    <property type="entry name" value="BIS(5'-ADENOSYL)-TRIPHOSPHATASE"/>
    <property type="match status" value="1"/>
</dbReference>
<comment type="caution">
    <text evidence="2">The sequence shown here is derived from an EMBL/GenBank/DDBJ whole genome shotgun (WGS) entry which is preliminary data.</text>
</comment>
<accession>A0A8J5QP39</accession>
<dbReference type="AlphaFoldDB" id="A0A8J5QP39"/>
<dbReference type="FunFam" id="3.30.1360.180:FF:000003">
    <property type="entry name" value="Type I phosphodiesterase/nucleotide pyrophosphatase family protein"/>
    <property type="match status" value="1"/>
</dbReference>
<keyword evidence="1" id="KW-1133">Transmembrane helix</keyword>
<dbReference type="InterPro" id="IPR002591">
    <property type="entry name" value="Phosphodiest/P_Trfase"/>
</dbReference>
<dbReference type="GO" id="GO:0017111">
    <property type="term" value="F:ribonucleoside triphosphate phosphatase activity"/>
    <property type="evidence" value="ECO:0007669"/>
    <property type="project" value="TreeGrafter"/>
</dbReference>
<dbReference type="GeneID" id="73468204"/>
<sequence>MSVNYTPHAVDVPITDMDDAEDDIIFQEQTRSANGNTGDDFLSSLDYEDQMNSQQDNRPFQKLRSFFFRDSHRSNQYEMLQRDRNADSFEITDEEVTPNESDEAIEPPINARDYRIKLLEKQIRNRTILGVFLILGVAIFTLLAFKNDSYADLFRSRNKQILSNSTHNFYPTTIVVSLDGFHPHYINSEDTPTLHNLMVHEYGAPYMTPSFPSSTFPNHWTLVTGLYPSEHGIVGNTFFDPKLNKPFVNTNPKFGALDPEFWQGGDPIWKTASNQGVKPAVHMWPGSEVPTIGPKDDFDRYNGSELLSSKIDRVMGWIDRDIDTRPELILTYVPTIDQFGHKYGISGSNLTGALTYVDNFVDLMQKEISARNLAHIVNLIIVSDHGMAPTSNERLLYLDDLIDLNRIEHIDGWPLFGLRPKETESVDGIYKEINDKLATLDPKLASNYHLYKVEDLPKEWQFGGKLNAHMYNYRLAPIWLIPDVGYSVTTHKQMKDNGGDYKPKGVHGYNNTHLLMRALFLGTGPYFKQRLDKGGKVLPFANTEVYNIICESLNISPSPNNGSHTGSIMKQTLPSSWEDGLIFPDLDYHVEHIVKSNATYDLLWRKNHDQIEQPAANTNNDPLKSMIEEESTISSLTTAALPKPTDFETHTEVKTPAPTPAPISVTTATATATTTTKVHENFGEIVEDVLHGVQDGIEELGNVIQDGWNNLFGGGS</sequence>
<feature type="transmembrane region" description="Helical" evidence="1">
    <location>
        <begin position="127"/>
        <end position="145"/>
    </location>
</feature>
<protein>
    <submittedName>
        <fullName evidence="2">Uncharacterized protein</fullName>
    </submittedName>
</protein>
<name>A0A8J5QP39_9ASCO</name>
<dbReference type="GO" id="GO:0009141">
    <property type="term" value="P:nucleoside triphosphate metabolic process"/>
    <property type="evidence" value="ECO:0007669"/>
    <property type="project" value="TreeGrafter"/>
</dbReference>
<gene>
    <name evidence="2" type="ORF">J8A68_001403</name>
</gene>
<dbReference type="RefSeq" id="XP_049265326.1">
    <property type="nucleotide sequence ID" value="XM_049405054.1"/>
</dbReference>
<evidence type="ECO:0000313" key="2">
    <source>
        <dbReference type="EMBL" id="KAG7665094.1"/>
    </source>
</evidence>
<keyword evidence="3" id="KW-1185">Reference proteome</keyword>
<proteinExistence type="predicted"/>
<organism evidence="2 3">
    <name type="scientific">[Candida] subhashii</name>
    <dbReference type="NCBI Taxonomy" id="561895"/>
    <lineage>
        <taxon>Eukaryota</taxon>
        <taxon>Fungi</taxon>
        <taxon>Dikarya</taxon>
        <taxon>Ascomycota</taxon>
        <taxon>Saccharomycotina</taxon>
        <taxon>Pichiomycetes</taxon>
        <taxon>Debaryomycetaceae</taxon>
        <taxon>Spathaspora</taxon>
    </lineage>
</organism>
<dbReference type="GO" id="GO:0047429">
    <property type="term" value="F:nucleoside triphosphate diphosphatase activity"/>
    <property type="evidence" value="ECO:0007669"/>
    <property type="project" value="TreeGrafter"/>
</dbReference>
<dbReference type="Pfam" id="PF01663">
    <property type="entry name" value="Phosphodiest"/>
    <property type="match status" value="1"/>
</dbReference>
<dbReference type="EMBL" id="JAGSYN010000053">
    <property type="protein sequence ID" value="KAG7665094.1"/>
    <property type="molecule type" value="Genomic_DNA"/>
</dbReference>